<keyword evidence="7 17" id="KW-0812">Transmembrane</keyword>
<dbReference type="InterPro" id="IPR004836">
    <property type="entry name" value="Na_Ca_Ex"/>
</dbReference>
<dbReference type="GO" id="GO:0005262">
    <property type="term" value="F:calcium channel activity"/>
    <property type="evidence" value="ECO:0007669"/>
    <property type="project" value="TreeGrafter"/>
</dbReference>
<dbReference type="GO" id="GO:0006874">
    <property type="term" value="P:intracellular calcium ion homeostasis"/>
    <property type="evidence" value="ECO:0007669"/>
    <property type="project" value="TreeGrafter"/>
</dbReference>
<evidence type="ECO:0000256" key="9">
    <source>
        <dbReference type="ARBA" id="ARBA00022837"/>
    </source>
</evidence>
<evidence type="ECO:0000256" key="11">
    <source>
        <dbReference type="ARBA" id="ARBA00022958"/>
    </source>
</evidence>
<dbReference type="Pfam" id="PF01699">
    <property type="entry name" value="Na_Ca_ex"/>
    <property type="match status" value="2"/>
</dbReference>
<evidence type="ECO:0000313" key="19">
    <source>
        <dbReference type="EMBL" id="GMH47104.1"/>
    </source>
</evidence>
<dbReference type="FunFam" id="1.20.1420.30:FF:000009">
    <property type="entry name" value="sodium/potassium/calcium exchanger 5 isoform X2"/>
    <property type="match status" value="1"/>
</dbReference>
<evidence type="ECO:0000256" key="1">
    <source>
        <dbReference type="ARBA" id="ARBA00004141"/>
    </source>
</evidence>
<reference evidence="19" key="1">
    <citation type="submission" date="2022-07" db="EMBL/GenBank/DDBJ databases">
        <title>Genome analysis of Parmales, a sister group of diatoms, reveals the evolutionary specialization of diatoms from phago-mixotrophs to photoautotrophs.</title>
        <authorList>
            <person name="Ban H."/>
            <person name="Sato S."/>
            <person name="Yoshikawa S."/>
            <person name="Kazumasa Y."/>
            <person name="Nakamura Y."/>
            <person name="Ichinomiya M."/>
            <person name="Saitoh K."/>
            <person name="Sato N."/>
            <person name="Blanc-Mathieu R."/>
            <person name="Endo H."/>
            <person name="Kuwata A."/>
            <person name="Ogata H."/>
        </authorList>
    </citation>
    <scope>NUCLEOTIDE SEQUENCE</scope>
</reference>
<dbReference type="GO" id="GO:0005886">
    <property type="term" value="C:plasma membrane"/>
    <property type="evidence" value="ECO:0007669"/>
    <property type="project" value="TreeGrafter"/>
</dbReference>
<comment type="subcellular location">
    <subcellularLocation>
        <location evidence="1">Membrane</location>
        <topology evidence="1">Multi-pass membrane protein</topology>
    </subcellularLocation>
</comment>
<sequence length="278" mass="29855">MAAGSSAPELFVSMADNVFASETKSLGVGTIIGSAIFNILIIIALTAALAGQDLQLDYRPLARDSTWYTISIILMVVAIADGEEAEKEEEGGGEEGDEDEDSGPYFEGLKWSSVQDEGYSGQLWWIFTYPINVVFRLTVPDCQKEVFSGPVGYSACFFISIGWIALLSHFLVDSATKFGCIVGMPFTLMGLTIVAAGTSVPDAISSVVVAKSGEGDMAVSNAIGSNVFDILLGLGLPYFLSNVLKGVSPKWNLNPKVGMSLLIIYVMYVIFTYVHMLH</sequence>
<evidence type="ECO:0000256" key="8">
    <source>
        <dbReference type="ARBA" id="ARBA00022729"/>
    </source>
</evidence>
<keyword evidence="15 17" id="KW-0472">Membrane</keyword>
<evidence type="ECO:0000256" key="14">
    <source>
        <dbReference type="ARBA" id="ARBA00023065"/>
    </source>
</evidence>
<dbReference type="InterPro" id="IPR004481">
    <property type="entry name" value="K/Na/Ca-exchanger"/>
</dbReference>
<feature type="transmembrane region" description="Helical" evidence="17">
    <location>
        <begin position="26"/>
        <end position="49"/>
    </location>
</feature>
<feature type="transmembrane region" description="Helical" evidence="17">
    <location>
        <begin position="122"/>
        <end position="139"/>
    </location>
</feature>
<evidence type="ECO:0000256" key="7">
    <source>
        <dbReference type="ARBA" id="ARBA00022692"/>
    </source>
</evidence>
<evidence type="ECO:0000256" key="6">
    <source>
        <dbReference type="ARBA" id="ARBA00022568"/>
    </source>
</evidence>
<evidence type="ECO:0000256" key="17">
    <source>
        <dbReference type="SAM" id="Phobius"/>
    </source>
</evidence>
<evidence type="ECO:0000256" key="12">
    <source>
        <dbReference type="ARBA" id="ARBA00022989"/>
    </source>
</evidence>
<keyword evidence="5" id="KW-0633">Potassium transport</keyword>
<dbReference type="OrthoDB" id="2127281at2759"/>
<dbReference type="InterPro" id="IPR044880">
    <property type="entry name" value="NCX_ion-bd_dom_sf"/>
</dbReference>
<keyword evidence="4" id="KW-0050">Antiport</keyword>
<dbReference type="PRINTS" id="PR01259">
    <property type="entry name" value="NACAEXCHNGR"/>
</dbReference>
<comment type="caution">
    <text evidence="19">The sequence shown here is derived from an EMBL/GenBank/DDBJ whole genome shotgun (WGS) entry which is preliminary data.</text>
</comment>
<dbReference type="GO" id="GO:0008273">
    <property type="term" value="F:calcium, potassium:sodium antiporter activity"/>
    <property type="evidence" value="ECO:0007669"/>
    <property type="project" value="TreeGrafter"/>
</dbReference>
<dbReference type="GO" id="GO:0015293">
    <property type="term" value="F:symporter activity"/>
    <property type="evidence" value="ECO:0007669"/>
    <property type="project" value="UniProtKB-KW"/>
</dbReference>
<organism evidence="19 20">
    <name type="scientific">Triparma retinervis</name>
    <dbReference type="NCBI Taxonomy" id="2557542"/>
    <lineage>
        <taxon>Eukaryota</taxon>
        <taxon>Sar</taxon>
        <taxon>Stramenopiles</taxon>
        <taxon>Ochrophyta</taxon>
        <taxon>Bolidophyceae</taxon>
        <taxon>Parmales</taxon>
        <taxon>Triparmaceae</taxon>
        <taxon>Triparma</taxon>
    </lineage>
</organism>
<name>A0A9W7DKQ1_9STRA</name>
<protein>
    <recommendedName>
        <fullName evidence="18">Sodium/calcium exchanger membrane region domain-containing protein</fullName>
    </recommendedName>
</protein>
<comment type="similarity">
    <text evidence="2">Belongs to the Ca(2+):cation antiporter (CaCA) (TC 2.A.19) family. SLC24A subfamily.</text>
</comment>
<feature type="domain" description="Sodium/calcium exchanger membrane region" evidence="18">
    <location>
        <begin position="1"/>
        <end position="78"/>
    </location>
</feature>
<keyword evidence="13" id="KW-0915">Sodium</keyword>
<gene>
    <name evidence="19" type="ORF">TrRE_jg947</name>
</gene>
<keyword evidence="11" id="KW-0630">Potassium</keyword>
<dbReference type="InterPro" id="IPR004837">
    <property type="entry name" value="NaCa_Exmemb"/>
</dbReference>
<dbReference type="PANTHER" id="PTHR10846">
    <property type="entry name" value="SODIUM/POTASSIUM/CALCIUM EXCHANGER"/>
    <property type="match status" value="1"/>
</dbReference>
<keyword evidence="20" id="KW-1185">Reference proteome</keyword>
<keyword evidence="14" id="KW-0406">Ion transport</keyword>
<feature type="transmembrane region" description="Helical" evidence="17">
    <location>
        <begin position="259"/>
        <end position="277"/>
    </location>
</feature>
<evidence type="ECO:0000256" key="2">
    <source>
        <dbReference type="ARBA" id="ARBA00005364"/>
    </source>
</evidence>
<evidence type="ECO:0000256" key="10">
    <source>
        <dbReference type="ARBA" id="ARBA00022847"/>
    </source>
</evidence>
<keyword evidence="10" id="KW-0769">Symport</keyword>
<dbReference type="EMBL" id="BRXZ01000557">
    <property type="protein sequence ID" value="GMH47104.1"/>
    <property type="molecule type" value="Genomic_DNA"/>
</dbReference>
<evidence type="ECO:0000256" key="5">
    <source>
        <dbReference type="ARBA" id="ARBA00022538"/>
    </source>
</evidence>
<keyword evidence="6" id="KW-0109">Calcium transport</keyword>
<evidence type="ECO:0000256" key="4">
    <source>
        <dbReference type="ARBA" id="ARBA00022449"/>
    </source>
</evidence>
<accession>A0A9W7DKQ1</accession>
<evidence type="ECO:0000256" key="3">
    <source>
        <dbReference type="ARBA" id="ARBA00022448"/>
    </source>
</evidence>
<feature type="domain" description="Sodium/calcium exchanger membrane region" evidence="18">
    <location>
        <begin position="155"/>
        <end position="271"/>
    </location>
</feature>
<evidence type="ECO:0000256" key="16">
    <source>
        <dbReference type="ARBA" id="ARBA00023201"/>
    </source>
</evidence>
<evidence type="ECO:0000259" key="18">
    <source>
        <dbReference type="Pfam" id="PF01699"/>
    </source>
</evidence>
<evidence type="ECO:0000256" key="13">
    <source>
        <dbReference type="ARBA" id="ARBA00023053"/>
    </source>
</evidence>
<keyword evidence="12 17" id="KW-1133">Transmembrane helix</keyword>
<proteinExistence type="inferred from homology"/>
<keyword evidence="16" id="KW-0739">Sodium transport</keyword>
<keyword evidence="9" id="KW-0106">Calcium</keyword>
<feature type="transmembrane region" description="Helical" evidence="17">
    <location>
        <begin position="151"/>
        <end position="172"/>
    </location>
</feature>
<keyword evidence="3" id="KW-0813">Transport</keyword>
<feature type="transmembrane region" description="Helical" evidence="17">
    <location>
        <begin position="178"/>
        <end position="197"/>
    </location>
</feature>
<feature type="transmembrane region" description="Helical" evidence="17">
    <location>
        <begin position="218"/>
        <end position="239"/>
    </location>
</feature>
<dbReference type="Gene3D" id="1.20.1420.30">
    <property type="entry name" value="NCX, central ion-binding region"/>
    <property type="match status" value="1"/>
</dbReference>
<evidence type="ECO:0000313" key="20">
    <source>
        <dbReference type="Proteomes" id="UP001165082"/>
    </source>
</evidence>
<dbReference type="Proteomes" id="UP001165082">
    <property type="component" value="Unassembled WGS sequence"/>
</dbReference>
<dbReference type="AlphaFoldDB" id="A0A9W7DKQ1"/>
<dbReference type="PANTHER" id="PTHR10846:SF8">
    <property type="entry name" value="INNER MEMBRANE PROTEIN YRBG"/>
    <property type="match status" value="1"/>
</dbReference>
<evidence type="ECO:0000256" key="15">
    <source>
        <dbReference type="ARBA" id="ARBA00023136"/>
    </source>
</evidence>
<keyword evidence="8" id="KW-0732">Signal</keyword>